<evidence type="ECO:0000259" key="14">
    <source>
        <dbReference type="PROSITE" id="PS51755"/>
    </source>
</evidence>
<feature type="domain" description="Response regulatory" evidence="13">
    <location>
        <begin position="3"/>
        <end position="116"/>
    </location>
</feature>
<dbReference type="Gene3D" id="1.10.10.10">
    <property type="entry name" value="Winged helix-like DNA-binding domain superfamily/Winged helix DNA-binding domain"/>
    <property type="match status" value="1"/>
</dbReference>
<keyword evidence="7" id="KW-0804">Transcription</keyword>
<dbReference type="CDD" id="cd00383">
    <property type="entry name" value="trans_reg_C"/>
    <property type="match status" value="1"/>
</dbReference>
<keyword evidence="4" id="KW-0902">Two-component regulatory system</keyword>
<evidence type="ECO:0000256" key="1">
    <source>
        <dbReference type="ARBA" id="ARBA00004496"/>
    </source>
</evidence>
<dbReference type="InterPro" id="IPR047791">
    <property type="entry name" value="WalR"/>
</dbReference>
<dbReference type="AlphaFoldDB" id="A0A179ET72"/>
<dbReference type="InterPro" id="IPR039420">
    <property type="entry name" value="WalR-like"/>
</dbReference>
<feature type="modified residue" description="4-aspartylphosphate" evidence="11">
    <location>
        <position position="52"/>
    </location>
</feature>
<dbReference type="InterPro" id="IPR001789">
    <property type="entry name" value="Sig_transdc_resp-reg_receiver"/>
</dbReference>
<dbReference type="GO" id="GO:0000156">
    <property type="term" value="F:phosphorelay response regulator activity"/>
    <property type="evidence" value="ECO:0007669"/>
    <property type="project" value="TreeGrafter"/>
</dbReference>
<evidence type="ECO:0000256" key="8">
    <source>
        <dbReference type="ARBA" id="ARBA00024380"/>
    </source>
</evidence>
<dbReference type="InterPro" id="IPR011006">
    <property type="entry name" value="CheY-like_superfamily"/>
</dbReference>
<dbReference type="PROSITE" id="PS50110">
    <property type="entry name" value="RESPONSE_REGULATORY"/>
    <property type="match status" value="1"/>
</dbReference>
<dbReference type="SMART" id="SM00448">
    <property type="entry name" value="REC"/>
    <property type="match status" value="1"/>
</dbReference>
<reference evidence="16 17" key="1">
    <citation type="submission" date="2016-04" db="EMBL/GenBank/DDBJ databases">
        <title>Draft genome of an Enterococcus thailandicus strain isolated from bovine feces.</title>
        <authorList>
            <person name="Beukers A.G."/>
            <person name="Zaheer R."/>
            <person name="Goji N."/>
            <person name="Cook S.R."/>
            <person name="Amoako K."/>
            <person name="Chaves A.V."/>
            <person name="Ward M.P."/>
            <person name="Mcallister T.A."/>
        </authorList>
    </citation>
    <scope>NUCLEOTIDE SEQUENCE [LARGE SCALE GENOMIC DNA]</scope>
    <source>
        <strain evidence="16 17">F0711D 46</strain>
    </source>
</reference>
<dbReference type="NCBIfam" id="NF040534">
    <property type="entry name" value="resp_reg_YycF"/>
    <property type="match status" value="1"/>
</dbReference>
<dbReference type="Pfam" id="PF00486">
    <property type="entry name" value="Trans_reg_C"/>
    <property type="match status" value="1"/>
</dbReference>
<feature type="domain" description="OmpR/PhoB-type" evidence="14">
    <location>
        <begin position="131"/>
        <end position="230"/>
    </location>
</feature>
<dbReference type="InterPro" id="IPR058071">
    <property type="entry name" value="WalR_REC"/>
</dbReference>
<gene>
    <name evidence="15" type="primary">vicR</name>
    <name evidence="16" type="ORF">A6E74_05255</name>
    <name evidence="15" type="ORF">ETH01_15920</name>
</gene>
<evidence type="ECO:0000256" key="4">
    <source>
        <dbReference type="ARBA" id="ARBA00023012"/>
    </source>
</evidence>
<dbReference type="Pfam" id="PF00072">
    <property type="entry name" value="Response_reg"/>
    <property type="match status" value="1"/>
</dbReference>
<evidence type="ECO:0000256" key="2">
    <source>
        <dbReference type="ARBA" id="ARBA00022490"/>
    </source>
</evidence>
<proteinExistence type="predicted"/>
<dbReference type="FunFam" id="3.40.50.2300:FF:000052">
    <property type="entry name" value="DNA-binding response regulator YycF"/>
    <property type="match status" value="1"/>
</dbReference>
<keyword evidence="5" id="KW-0805">Transcription regulation</keyword>
<dbReference type="Gene3D" id="6.10.250.690">
    <property type="match status" value="1"/>
</dbReference>
<evidence type="ECO:0000313" key="15">
    <source>
        <dbReference type="EMBL" id="GEK37305.1"/>
    </source>
</evidence>
<dbReference type="CDD" id="cd17614">
    <property type="entry name" value="REC_OmpR_YycF-like"/>
    <property type="match status" value="1"/>
</dbReference>
<protein>
    <recommendedName>
        <fullName evidence="9">Transcriptional regulatory protein WalR</fullName>
    </recommendedName>
</protein>
<feature type="DNA-binding region" description="OmpR/PhoB-type" evidence="12">
    <location>
        <begin position="131"/>
        <end position="230"/>
    </location>
</feature>
<dbReference type="RefSeq" id="WP_067482900.1">
    <property type="nucleotide sequence ID" value="NZ_BJUG01000007.1"/>
</dbReference>
<accession>A0A179ET72</accession>
<dbReference type="GO" id="GO:0006355">
    <property type="term" value="P:regulation of DNA-templated transcription"/>
    <property type="evidence" value="ECO:0007669"/>
    <property type="project" value="InterPro"/>
</dbReference>
<evidence type="ECO:0000256" key="6">
    <source>
        <dbReference type="ARBA" id="ARBA00023125"/>
    </source>
</evidence>
<dbReference type="GO" id="GO:0005829">
    <property type="term" value="C:cytosol"/>
    <property type="evidence" value="ECO:0007669"/>
    <property type="project" value="TreeGrafter"/>
</dbReference>
<keyword evidence="6 12" id="KW-0238">DNA-binding</keyword>
<dbReference type="InterPro" id="IPR001867">
    <property type="entry name" value="OmpR/PhoB-type_DNA-bd"/>
</dbReference>
<dbReference type="GO" id="GO:0032993">
    <property type="term" value="C:protein-DNA complex"/>
    <property type="evidence" value="ECO:0007669"/>
    <property type="project" value="TreeGrafter"/>
</dbReference>
<dbReference type="EMBL" id="BJUG01000007">
    <property type="protein sequence ID" value="GEK37305.1"/>
    <property type="molecule type" value="Genomic_DNA"/>
</dbReference>
<keyword evidence="17" id="KW-1185">Reference proteome</keyword>
<dbReference type="FunFam" id="1.10.10.10:FF:000089">
    <property type="entry name" value="Alkaline phosphatase synthesis response regulator"/>
    <property type="match status" value="1"/>
</dbReference>
<sequence>MKKILVVDDEKPISDIVKFNLTKEGYDVYTAYDGEEALEKVEEVVPDLILLDLMLPKMDGLEVAREVRKTYDMPIIMVTAKDSEIDKVLGLELGADDYVTKPFSNRELVARVKANLRRGAAAAKEVEEVTPSELTIGDLTIHPDAYMVTKRGETIELTHREFELLFYLAKHIGQVMTREHLLQTVWGYDYFGDVRTVDVTVRRLREKIEDNPSHPNYLVTRRGVGYYLRNPEQE</sequence>
<organism evidence="16 17">
    <name type="scientific">Enterococcus thailandicus</name>
    <dbReference type="NCBI Taxonomy" id="417368"/>
    <lineage>
        <taxon>Bacteria</taxon>
        <taxon>Bacillati</taxon>
        <taxon>Bacillota</taxon>
        <taxon>Bacilli</taxon>
        <taxon>Lactobacillales</taxon>
        <taxon>Enterococcaceae</taxon>
        <taxon>Enterococcus</taxon>
    </lineage>
</organism>
<dbReference type="OrthoDB" id="9790442at2"/>
<evidence type="ECO:0000256" key="12">
    <source>
        <dbReference type="PROSITE-ProRule" id="PRU01091"/>
    </source>
</evidence>
<keyword evidence="3 11" id="KW-0597">Phosphoprotein</keyword>
<comment type="subcellular location">
    <subcellularLocation>
        <location evidence="1">Cytoplasm</location>
    </subcellularLocation>
</comment>
<dbReference type="InterPro" id="IPR036388">
    <property type="entry name" value="WH-like_DNA-bd_sf"/>
</dbReference>
<evidence type="ECO:0000256" key="7">
    <source>
        <dbReference type="ARBA" id="ARBA00023163"/>
    </source>
</evidence>
<evidence type="ECO:0000256" key="3">
    <source>
        <dbReference type="ARBA" id="ARBA00022553"/>
    </source>
</evidence>
<evidence type="ECO:0000256" key="10">
    <source>
        <dbReference type="ARBA" id="ARBA00058568"/>
    </source>
</evidence>
<evidence type="ECO:0000256" key="11">
    <source>
        <dbReference type="PROSITE-ProRule" id="PRU00169"/>
    </source>
</evidence>
<evidence type="ECO:0000313" key="18">
    <source>
        <dbReference type="Proteomes" id="UP000321361"/>
    </source>
</evidence>
<dbReference type="Proteomes" id="UP000078516">
    <property type="component" value="Unassembled WGS sequence"/>
</dbReference>
<evidence type="ECO:0000313" key="17">
    <source>
        <dbReference type="Proteomes" id="UP000078516"/>
    </source>
</evidence>
<name>A0A179ET72_ENTTH</name>
<dbReference type="SUPFAM" id="SSF52172">
    <property type="entry name" value="CheY-like"/>
    <property type="match status" value="1"/>
</dbReference>
<dbReference type="SUPFAM" id="SSF46894">
    <property type="entry name" value="C-terminal effector domain of the bipartite response regulators"/>
    <property type="match status" value="1"/>
</dbReference>
<dbReference type="PROSITE" id="PS51755">
    <property type="entry name" value="OMPR_PHOB"/>
    <property type="match status" value="1"/>
</dbReference>
<evidence type="ECO:0000313" key="16">
    <source>
        <dbReference type="EMBL" id="OAQ56130.1"/>
    </source>
</evidence>
<dbReference type="GO" id="GO:0000976">
    <property type="term" value="F:transcription cis-regulatory region binding"/>
    <property type="evidence" value="ECO:0007669"/>
    <property type="project" value="TreeGrafter"/>
</dbReference>
<dbReference type="PANTHER" id="PTHR48111:SF40">
    <property type="entry name" value="PHOSPHATE REGULON TRANSCRIPTIONAL REGULATORY PROTEIN PHOB"/>
    <property type="match status" value="1"/>
</dbReference>
<dbReference type="Proteomes" id="UP000321361">
    <property type="component" value="Unassembled WGS sequence"/>
</dbReference>
<evidence type="ECO:0000256" key="9">
    <source>
        <dbReference type="ARBA" id="ARBA00035291"/>
    </source>
</evidence>
<keyword evidence="2" id="KW-0963">Cytoplasm</keyword>
<dbReference type="SMART" id="SM00862">
    <property type="entry name" value="Trans_reg_C"/>
    <property type="match status" value="1"/>
</dbReference>
<evidence type="ECO:0000259" key="13">
    <source>
        <dbReference type="PROSITE" id="PS50110"/>
    </source>
</evidence>
<dbReference type="Gene3D" id="3.40.50.2300">
    <property type="match status" value="1"/>
</dbReference>
<dbReference type="PATRIC" id="fig|417368.6.peg.685"/>
<dbReference type="InterPro" id="IPR016032">
    <property type="entry name" value="Sig_transdc_resp-reg_C-effctor"/>
</dbReference>
<dbReference type="EMBL" id="LWMN01000011">
    <property type="protein sequence ID" value="OAQ56130.1"/>
    <property type="molecule type" value="Genomic_DNA"/>
</dbReference>
<evidence type="ECO:0000256" key="5">
    <source>
        <dbReference type="ARBA" id="ARBA00023015"/>
    </source>
</evidence>
<reference evidence="15 18" key="2">
    <citation type="submission" date="2019-07" db="EMBL/GenBank/DDBJ databases">
        <title>Whole genome shotgun sequence of Enterococcus thailandicus NBRC 101867.</title>
        <authorList>
            <person name="Hosoyama A."/>
            <person name="Uohara A."/>
            <person name="Ohji S."/>
            <person name="Ichikawa N."/>
        </authorList>
    </citation>
    <scope>NUCLEOTIDE SEQUENCE [LARGE SCALE GENOMIC DNA]</scope>
    <source>
        <strain evidence="15 18">NBRC 101867</strain>
    </source>
</reference>
<dbReference type="PANTHER" id="PTHR48111">
    <property type="entry name" value="REGULATOR OF RPOS"/>
    <property type="match status" value="1"/>
</dbReference>
<comment type="caution">
    <text evidence="16">The sequence shown here is derived from an EMBL/GenBank/DDBJ whole genome shotgun (WGS) entry which is preliminary data.</text>
</comment>
<comment type="subunit">
    <text evidence="8">Monomer. Homodimer.</text>
</comment>
<comment type="function">
    <text evidence="10">Member of the two-component regulatory system WalK/WalR that regulates genes involved in cell wall metabolism. Binds to the promoter region of the transcription factor fabT gene in the fabTH-acp operon in vitro. Inhibits transcription of fabT, probably acting in an unphosphorylated form, thereby playing a role in the regulation of fatty acid biosynthesis. Essential for normal growth in vitro. Required for maintaining normal cellular morphology, acting, at least in part, by regulating peptidoglycan hydrolase pcsB. Involved in maintaining expression of WalRK regulon genes in exponentially growing cells.</text>
</comment>